<proteinExistence type="predicted"/>
<dbReference type="SUPFAM" id="SSF68912">
    <property type="entry name" value="Rho N-terminal domain-like"/>
    <property type="match status" value="1"/>
</dbReference>
<accession>A0ABU3CZD4</accession>
<feature type="domain" description="Rho termination factor-like N-terminal" evidence="2">
    <location>
        <begin position="6"/>
        <end position="48"/>
    </location>
</feature>
<dbReference type="InterPro" id="IPR036269">
    <property type="entry name" value="Rho_N_sf"/>
</dbReference>
<dbReference type="InterPro" id="IPR011112">
    <property type="entry name" value="Rho-like_N"/>
</dbReference>
<dbReference type="SMART" id="SM00959">
    <property type="entry name" value="Rho_N"/>
    <property type="match status" value="1"/>
</dbReference>
<evidence type="ECO:0000313" key="4">
    <source>
        <dbReference type="Proteomes" id="UP001248819"/>
    </source>
</evidence>
<feature type="non-terminal residue" evidence="3">
    <location>
        <position position="110"/>
    </location>
</feature>
<name>A0ABU3CZD4_9FLAO</name>
<feature type="region of interest" description="Disordered" evidence="1">
    <location>
        <begin position="46"/>
        <end position="110"/>
    </location>
</feature>
<evidence type="ECO:0000313" key="3">
    <source>
        <dbReference type="EMBL" id="MDT0651734.1"/>
    </source>
</evidence>
<comment type="caution">
    <text evidence="3">The sequence shown here is derived from an EMBL/GenBank/DDBJ whole genome shotgun (WGS) entry which is preliminary data.</text>
</comment>
<dbReference type="Gene3D" id="1.10.720.10">
    <property type="match status" value="1"/>
</dbReference>
<keyword evidence="4" id="KW-1185">Reference proteome</keyword>
<sequence length="110" mass="12229">MFEISELKAKKLPELQEIAKTLNVPKFRSLKKLDLVYQILDYQASNPAKVKEVLNDENEAPAASSSASDNKPKKTKGGKIGSDKKPTKKQEKPSSPEENRDSDKKTETPS</sequence>
<protein>
    <submittedName>
        <fullName evidence="3">Rho termination factor N-terminal domain-containing protein</fullName>
    </submittedName>
</protein>
<dbReference type="Proteomes" id="UP001248819">
    <property type="component" value="Unassembled WGS sequence"/>
</dbReference>
<dbReference type="RefSeq" id="WP_311485822.1">
    <property type="nucleotide sequence ID" value="NZ_JAVRHP010000170.1"/>
</dbReference>
<organism evidence="3 4">
    <name type="scientific">Autumnicola edwardsiae</name>
    <dbReference type="NCBI Taxonomy" id="3075594"/>
    <lineage>
        <taxon>Bacteria</taxon>
        <taxon>Pseudomonadati</taxon>
        <taxon>Bacteroidota</taxon>
        <taxon>Flavobacteriia</taxon>
        <taxon>Flavobacteriales</taxon>
        <taxon>Flavobacteriaceae</taxon>
        <taxon>Autumnicola</taxon>
    </lineage>
</organism>
<dbReference type="Pfam" id="PF07498">
    <property type="entry name" value="Rho_N"/>
    <property type="match status" value="1"/>
</dbReference>
<feature type="compositionally biased region" description="Basic and acidic residues" evidence="1">
    <location>
        <begin position="81"/>
        <end position="110"/>
    </location>
</feature>
<reference evidence="3 4" key="1">
    <citation type="submission" date="2023-09" db="EMBL/GenBank/DDBJ databases">
        <authorList>
            <person name="Rey-Velasco X."/>
        </authorList>
    </citation>
    <scope>NUCLEOTIDE SEQUENCE [LARGE SCALE GENOMIC DNA]</scope>
    <source>
        <strain evidence="3 4">F297</strain>
    </source>
</reference>
<feature type="compositionally biased region" description="Low complexity" evidence="1">
    <location>
        <begin position="60"/>
        <end position="69"/>
    </location>
</feature>
<dbReference type="EMBL" id="JAVRHP010000170">
    <property type="protein sequence ID" value="MDT0651734.1"/>
    <property type="molecule type" value="Genomic_DNA"/>
</dbReference>
<gene>
    <name evidence="3" type="ORF">RM529_16425</name>
</gene>
<evidence type="ECO:0000256" key="1">
    <source>
        <dbReference type="SAM" id="MobiDB-lite"/>
    </source>
</evidence>
<evidence type="ECO:0000259" key="2">
    <source>
        <dbReference type="SMART" id="SM00959"/>
    </source>
</evidence>